<evidence type="ECO:0000256" key="6">
    <source>
        <dbReference type="SAM" id="SignalP"/>
    </source>
</evidence>
<dbReference type="KEGG" id="bdw:94334320"/>
<dbReference type="GO" id="GO:0005524">
    <property type="term" value="F:ATP binding"/>
    <property type="evidence" value="ECO:0007669"/>
    <property type="project" value="UniProtKB-KW"/>
</dbReference>
<dbReference type="GO" id="GO:0030956">
    <property type="term" value="C:glutamyl-tRNA(Gln) amidotransferase complex"/>
    <property type="evidence" value="ECO:0007669"/>
    <property type="project" value="TreeGrafter"/>
</dbReference>
<dbReference type="InterPro" id="IPR003789">
    <property type="entry name" value="Asn/Gln_tRNA_amidoTrase-B-like"/>
</dbReference>
<keyword evidence="10" id="KW-1185">Reference proteome</keyword>
<dbReference type="Pfam" id="PF02934">
    <property type="entry name" value="GatB_N"/>
    <property type="match status" value="1"/>
</dbReference>
<evidence type="ECO:0000256" key="1">
    <source>
        <dbReference type="ARBA" id="ARBA00022598"/>
    </source>
</evidence>
<evidence type="ECO:0000313" key="9">
    <source>
        <dbReference type="EMBL" id="KAK2197028.1"/>
    </source>
</evidence>
<proteinExistence type="predicted"/>
<sequence length="646" mass="73668">MLVNLITLYVYYICIWSLQCDALINTLSSHKCKHIFSGFISYPEISGDGRKLLRDGTCNRFQRVNSHDRYVLKNDFRNIHKHALHCIYEPAVTHDSTNNQIVYKAGIEAHVQLGCPSKVFCPCRSTATATTSSETESECGDVGRIECEKKRLELFLHLSNILDEIKSSPGPQCTDEIFNKATKDPIGFFEYVHYYCNNIEKQPFSLLDEESSDLIYRQENTNTCPVCLGQDGATPYLSPLALLYGIAASKAFDCQVTNEIKFDRKVYQYVDLPKGYQISQTLSPLGVNGHVELKGGRRINIQQIQLEEDTAKRSSNATDDNETFDYNRCGIALVEIITSAAEMTQSEILETCTLITKRVVDYGICNGLMHRGNLRFDINLSLPGSSVEKVEIKNLISFRRIKKVINQFTEAVNSVYNNGDFTLNSTDSDKWQDIIRNLMATSDALDQNQKSTTSVTLGWKYREKRAQFMRAKHTCNVEEESNIPTIIVPMDILDRIGKFINTNSNNQQVDILDKYKQIHPGLLKVITKHSYWMEYFTELSKKVPDINTAAAWFVNIIIPYSKSQIPFPISPERLATLINCVLEKYVALNVAKRILPDFIENWEGNAKDYIKKHNLELMSDHDAIEFINRYIKSISHPLESIRFVVV</sequence>
<keyword evidence="6" id="KW-0732">Signal</keyword>
<dbReference type="GO" id="GO:0050567">
    <property type="term" value="F:glutaminyl-tRNA synthase (glutamine-hydrolyzing) activity"/>
    <property type="evidence" value="ECO:0007669"/>
    <property type="project" value="TreeGrafter"/>
</dbReference>
<dbReference type="InterPro" id="IPR006075">
    <property type="entry name" value="Asn/Gln-tRNA_Trfase_suB/E_cat"/>
</dbReference>
<dbReference type="SUPFAM" id="SSF55931">
    <property type="entry name" value="Glutamine synthetase/guanido kinase"/>
    <property type="match status" value="1"/>
</dbReference>
<feature type="domain" description="Asn/Gln amidotransferase" evidence="7">
    <location>
        <begin position="534"/>
        <end position="631"/>
    </location>
</feature>
<feature type="chain" id="PRO_5041980036" evidence="6">
    <location>
        <begin position="23"/>
        <end position="646"/>
    </location>
</feature>
<evidence type="ECO:0000313" key="10">
    <source>
        <dbReference type="Proteomes" id="UP001214638"/>
    </source>
</evidence>
<dbReference type="SUPFAM" id="SSF89095">
    <property type="entry name" value="GatB/YqeY motif"/>
    <property type="match status" value="1"/>
</dbReference>
<dbReference type="InterPro" id="IPR014746">
    <property type="entry name" value="Gln_synth/guanido_kin_cat_dom"/>
</dbReference>
<dbReference type="Pfam" id="PF02637">
    <property type="entry name" value="GatB_Yqey"/>
    <property type="match status" value="1"/>
</dbReference>
<feature type="signal peptide" evidence="6">
    <location>
        <begin position="1"/>
        <end position="22"/>
    </location>
</feature>
<dbReference type="PANTHER" id="PTHR11659">
    <property type="entry name" value="GLUTAMYL-TRNA GLN AMIDOTRANSFERASE SUBUNIT B MITOCHONDRIAL AND PROKARYOTIC PET112-RELATED"/>
    <property type="match status" value="1"/>
</dbReference>
<keyword evidence="3" id="KW-0067">ATP-binding</keyword>
<reference evidence="9" key="1">
    <citation type="journal article" date="2023" name="Nat. Microbiol.">
        <title>Babesia duncani multi-omics identifies virulence factors and drug targets.</title>
        <authorList>
            <person name="Singh P."/>
            <person name="Lonardi S."/>
            <person name="Liang Q."/>
            <person name="Vydyam P."/>
            <person name="Khabirova E."/>
            <person name="Fang T."/>
            <person name="Gihaz S."/>
            <person name="Thekkiniath J."/>
            <person name="Munshi M."/>
            <person name="Abel S."/>
            <person name="Ciampossin L."/>
            <person name="Batugedara G."/>
            <person name="Gupta M."/>
            <person name="Lu X.M."/>
            <person name="Lenz T."/>
            <person name="Chakravarty S."/>
            <person name="Cornillot E."/>
            <person name="Hu Y."/>
            <person name="Ma W."/>
            <person name="Gonzalez L.M."/>
            <person name="Sanchez S."/>
            <person name="Estrada K."/>
            <person name="Sanchez-Flores A."/>
            <person name="Montero E."/>
            <person name="Harb O.S."/>
            <person name="Le Roch K.G."/>
            <person name="Mamoun C.B."/>
        </authorList>
    </citation>
    <scope>NUCLEOTIDE SEQUENCE</scope>
    <source>
        <strain evidence="9">WA1</strain>
    </source>
</reference>
<dbReference type="InterPro" id="IPR018027">
    <property type="entry name" value="Asn/Gln_amidotransferase"/>
</dbReference>
<evidence type="ECO:0000256" key="4">
    <source>
        <dbReference type="ARBA" id="ARBA00022917"/>
    </source>
</evidence>
<evidence type="ECO:0000256" key="5">
    <source>
        <dbReference type="ARBA" id="ARBA00047913"/>
    </source>
</evidence>
<evidence type="ECO:0000259" key="7">
    <source>
        <dbReference type="Pfam" id="PF02637"/>
    </source>
</evidence>
<protein>
    <submittedName>
        <fullName evidence="9">Bifunctional Aspartyl-Glutamyl-tRNA(Gln) amidotransferase</fullName>
    </submittedName>
</protein>
<keyword evidence="2" id="KW-0547">Nucleotide-binding</keyword>
<organism evidence="9 10">
    <name type="scientific">Babesia duncani</name>
    <dbReference type="NCBI Taxonomy" id="323732"/>
    <lineage>
        <taxon>Eukaryota</taxon>
        <taxon>Sar</taxon>
        <taxon>Alveolata</taxon>
        <taxon>Apicomplexa</taxon>
        <taxon>Aconoidasida</taxon>
        <taxon>Piroplasmida</taxon>
        <taxon>Babesiidae</taxon>
        <taxon>Babesia</taxon>
    </lineage>
</organism>
<evidence type="ECO:0000259" key="8">
    <source>
        <dbReference type="Pfam" id="PF02934"/>
    </source>
</evidence>
<comment type="catalytic activity">
    <reaction evidence="5">
        <text>L-glutamyl-tRNA(Gln) + L-glutamine + ATP + H2O = L-glutaminyl-tRNA(Gln) + L-glutamate + ADP + phosphate + H(+)</text>
        <dbReference type="Rhea" id="RHEA:17521"/>
        <dbReference type="Rhea" id="RHEA-COMP:9681"/>
        <dbReference type="Rhea" id="RHEA-COMP:9684"/>
        <dbReference type="ChEBI" id="CHEBI:15377"/>
        <dbReference type="ChEBI" id="CHEBI:15378"/>
        <dbReference type="ChEBI" id="CHEBI:29985"/>
        <dbReference type="ChEBI" id="CHEBI:30616"/>
        <dbReference type="ChEBI" id="CHEBI:43474"/>
        <dbReference type="ChEBI" id="CHEBI:58359"/>
        <dbReference type="ChEBI" id="CHEBI:78520"/>
        <dbReference type="ChEBI" id="CHEBI:78521"/>
        <dbReference type="ChEBI" id="CHEBI:456216"/>
    </reaction>
</comment>
<keyword evidence="1" id="KW-0436">Ligase</keyword>
<dbReference type="AlphaFoldDB" id="A0AAD9PLI5"/>
<dbReference type="GO" id="GO:0005739">
    <property type="term" value="C:mitochondrion"/>
    <property type="evidence" value="ECO:0007669"/>
    <property type="project" value="TreeGrafter"/>
</dbReference>
<gene>
    <name evidence="9" type="ORF">BdWA1_000022</name>
</gene>
<dbReference type="GeneID" id="94334320"/>
<evidence type="ECO:0000256" key="2">
    <source>
        <dbReference type="ARBA" id="ARBA00022741"/>
    </source>
</evidence>
<dbReference type="RefSeq" id="XP_067803870.1">
    <property type="nucleotide sequence ID" value="XM_067945079.1"/>
</dbReference>
<evidence type="ECO:0000256" key="3">
    <source>
        <dbReference type="ARBA" id="ARBA00022840"/>
    </source>
</evidence>
<comment type="caution">
    <text evidence="9">The sequence shown here is derived from an EMBL/GenBank/DDBJ whole genome shotgun (WGS) entry which is preliminary data.</text>
</comment>
<dbReference type="PANTHER" id="PTHR11659:SF0">
    <property type="entry name" value="GLUTAMYL-TRNA(GLN) AMIDOTRANSFERASE SUBUNIT B, MITOCHONDRIAL"/>
    <property type="match status" value="1"/>
</dbReference>
<dbReference type="GO" id="GO:0032543">
    <property type="term" value="P:mitochondrial translation"/>
    <property type="evidence" value="ECO:0007669"/>
    <property type="project" value="TreeGrafter"/>
</dbReference>
<dbReference type="GO" id="GO:0070681">
    <property type="term" value="P:glutaminyl-tRNAGln biosynthesis via transamidation"/>
    <property type="evidence" value="ECO:0007669"/>
    <property type="project" value="TreeGrafter"/>
</dbReference>
<keyword evidence="4" id="KW-0648">Protein biosynthesis</keyword>
<dbReference type="Proteomes" id="UP001214638">
    <property type="component" value="Unassembled WGS sequence"/>
</dbReference>
<dbReference type="InterPro" id="IPR017959">
    <property type="entry name" value="Asn/Gln-tRNA_amidoTrfase_suB/E"/>
</dbReference>
<feature type="domain" description="Aspartyl/Glutamyl-tRNA(Gln) amidotransferase subunit B/E catalytic" evidence="8">
    <location>
        <begin position="215"/>
        <end position="490"/>
    </location>
</feature>
<dbReference type="EMBL" id="JALLKP010000001">
    <property type="protein sequence ID" value="KAK2197028.1"/>
    <property type="molecule type" value="Genomic_DNA"/>
</dbReference>
<name>A0AAD9PLI5_9APIC</name>
<accession>A0AAD9PLI5</accession>